<dbReference type="AlphaFoldDB" id="A0A366IFF1"/>
<dbReference type="InterPro" id="IPR007295">
    <property type="entry name" value="DUF402"/>
</dbReference>
<feature type="domain" description="DUF402" evidence="2">
    <location>
        <begin position="104"/>
        <end position="168"/>
    </location>
</feature>
<dbReference type="InterPro" id="IPR035930">
    <property type="entry name" value="FomD-like_sf"/>
</dbReference>
<dbReference type="Proteomes" id="UP000253509">
    <property type="component" value="Unassembled WGS sequence"/>
</dbReference>
<evidence type="ECO:0000259" key="2">
    <source>
        <dbReference type="Pfam" id="PF04167"/>
    </source>
</evidence>
<reference evidence="3 4" key="1">
    <citation type="submission" date="2018-06" db="EMBL/GenBank/DDBJ databases">
        <title>Freshwater and sediment microbial communities from various areas in North America, analyzing microbe dynamics in response to fracking.</title>
        <authorList>
            <person name="Lamendella R."/>
        </authorList>
    </citation>
    <scope>NUCLEOTIDE SEQUENCE [LARGE SCALE GENOMIC DNA]</scope>
    <source>
        <strain evidence="3 4">3b_TX</strain>
    </source>
</reference>
<dbReference type="EMBL" id="QNSB01000014">
    <property type="protein sequence ID" value="RBP69230.1"/>
    <property type="molecule type" value="Genomic_DNA"/>
</dbReference>
<proteinExistence type="predicted"/>
<dbReference type="Pfam" id="PF04167">
    <property type="entry name" value="DUF402"/>
    <property type="match status" value="1"/>
</dbReference>
<evidence type="ECO:0000313" key="4">
    <source>
        <dbReference type="Proteomes" id="UP000253509"/>
    </source>
</evidence>
<sequence length="288" mass="32024">MDPTDPGAFTDPYALDVPDDAGFVGEPPFWSPGATVTWTFRRFDFDRDGAELRRPMQVVEDGPDGAVLWLQGGTPTIDTRIVGWEDSNPHDVPLRHRFGPAASAPRRVTVAGSWRGPGVLKIVPARVPFSVWVLLRPGGWADWYVNLEATHRRTESAILTSDHILDITFPQAGAQPHTSRLRPSEFLRPELAVFKDVDEIAAAAAFGMWPVEWSDIIRGNGMRVLENLDDFAWAFDIRWERLARDLATGGRQPGAASASTREATRGTEPDGIRESHRVGSGCYRRDWI</sequence>
<dbReference type="SUPFAM" id="SSF159234">
    <property type="entry name" value="FomD-like"/>
    <property type="match status" value="1"/>
</dbReference>
<comment type="caution">
    <text evidence="3">The sequence shown here is derived from an EMBL/GenBank/DDBJ whole genome shotgun (WGS) entry which is preliminary data.</text>
</comment>
<dbReference type="Gene3D" id="2.40.380.10">
    <property type="entry name" value="FomD-like"/>
    <property type="match status" value="1"/>
</dbReference>
<feature type="compositionally biased region" description="Basic and acidic residues" evidence="1">
    <location>
        <begin position="262"/>
        <end position="277"/>
    </location>
</feature>
<feature type="region of interest" description="Disordered" evidence="1">
    <location>
        <begin position="249"/>
        <end position="277"/>
    </location>
</feature>
<organism evidence="3 4">
    <name type="scientific">Brevibacterium celere</name>
    <dbReference type="NCBI Taxonomy" id="225845"/>
    <lineage>
        <taxon>Bacteria</taxon>
        <taxon>Bacillati</taxon>
        <taxon>Actinomycetota</taxon>
        <taxon>Actinomycetes</taxon>
        <taxon>Micrococcales</taxon>
        <taxon>Brevibacteriaceae</taxon>
        <taxon>Brevibacterium</taxon>
    </lineage>
</organism>
<evidence type="ECO:0000256" key="1">
    <source>
        <dbReference type="SAM" id="MobiDB-lite"/>
    </source>
</evidence>
<accession>A0A366IFF1</accession>
<name>A0A366IFF1_9MICO</name>
<gene>
    <name evidence="3" type="ORF">DFO65_11474</name>
</gene>
<dbReference type="RefSeq" id="WP_113905384.1">
    <property type="nucleotide sequence ID" value="NZ_QNSB01000014.1"/>
</dbReference>
<evidence type="ECO:0000313" key="3">
    <source>
        <dbReference type="EMBL" id="RBP69230.1"/>
    </source>
</evidence>
<keyword evidence="4" id="KW-1185">Reference proteome</keyword>
<protein>
    <submittedName>
        <fullName evidence="3">Uncharacterized protein DUF402</fullName>
    </submittedName>
</protein>